<accession>Q0U6U1</accession>
<proteinExistence type="predicted"/>
<dbReference type="GeneID" id="5979652"/>
<sequence length="43" mass="4937">MTTYTTAMERGSIVQCDMEAPTRSSWYRQNASGIRWFAYVNGV</sequence>
<dbReference type="Proteomes" id="UP000001055">
    <property type="component" value="Unassembled WGS sequence"/>
</dbReference>
<evidence type="ECO:0000313" key="2">
    <source>
        <dbReference type="Proteomes" id="UP000001055"/>
    </source>
</evidence>
<dbReference type="RefSeq" id="XP_001802743.1">
    <property type="nucleotide sequence ID" value="XM_001802691.1"/>
</dbReference>
<dbReference type="InParanoid" id="Q0U6U1"/>
<gene>
    <name evidence="1" type="ORF">SNOG_12523</name>
</gene>
<evidence type="ECO:0000313" key="1">
    <source>
        <dbReference type="EMBL" id="EAT80336.1"/>
    </source>
</evidence>
<organism evidence="1 2">
    <name type="scientific">Phaeosphaeria nodorum (strain SN15 / ATCC MYA-4574 / FGSC 10173)</name>
    <name type="common">Glume blotch fungus</name>
    <name type="synonym">Parastagonospora nodorum</name>
    <dbReference type="NCBI Taxonomy" id="321614"/>
    <lineage>
        <taxon>Eukaryota</taxon>
        <taxon>Fungi</taxon>
        <taxon>Dikarya</taxon>
        <taxon>Ascomycota</taxon>
        <taxon>Pezizomycotina</taxon>
        <taxon>Dothideomycetes</taxon>
        <taxon>Pleosporomycetidae</taxon>
        <taxon>Pleosporales</taxon>
        <taxon>Pleosporineae</taxon>
        <taxon>Phaeosphaeriaceae</taxon>
        <taxon>Parastagonospora</taxon>
    </lineage>
</organism>
<dbReference type="KEGG" id="pno:SNOG_12523"/>
<reference evidence="2" key="1">
    <citation type="journal article" date="2007" name="Plant Cell">
        <title>Dothideomycete-plant interactions illuminated by genome sequencing and EST analysis of the wheat pathogen Stagonospora nodorum.</title>
        <authorList>
            <person name="Hane J.K."/>
            <person name="Lowe R.G."/>
            <person name="Solomon P.S."/>
            <person name="Tan K.C."/>
            <person name="Schoch C.L."/>
            <person name="Spatafora J.W."/>
            <person name="Crous P.W."/>
            <person name="Kodira C."/>
            <person name="Birren B.W."/>
            <person name="Galagan J.E."/>
            <person name="Torriani S.F."/>
            <person name="McDonald B.A."/>
            <person name="Oliver R.P."/>
        </authorList>
    </citation>
    <scope>NUCLEOTIDE SEQUENCE [LARGE SCALE GENOMIC DNA]</scope>
    <source>
        <strain evidence="2">SN15 / ATCC MYA-4574 / FGSC 10173</strain>
    </source>
</reference>
<dbReference type="AlphaFoldDB" id="Q0U6U1"/>
<protein>
    <submittedName>
        <fullName evidence="1">Uncharacterized protein</fullName>
    </submittedName>
</protein>
<name>Q0U6U1_PHANO</name>
<dbReference type="EMBL" id="CH445346">
    <property type="protein sequence ID" value="EAT80336.1"/>
    <property type="molecule type" value="Genomic_DNA"/>
</dbReference>